<dbReference type="AlphaFoldDB" id="A0A183KHY7"/>
<protein>
    <submittedName>
        <fullName evidence="2">Uncharacterized protein</fullName>
    </submittedName>
</protein>
<keyword evidence="1" id="KW-0472">Membrane</keyword>
<sequence length="61" mass="7052">MNKINLKKKRNHNLTSNKSRHLCINASICANILFFCISHGFIELCICINRNLLISLYCSQQ</sequence>
<name>A0A183KHY7_9TREM</name>
<accession>A0A183KHY7</accession>
<dbReference type="WBParaSite" id="SCUD_0001464301-mRNA-1">
    <property type="protein sequence ID" value="SCUD_0001464301-mRNA-1"/>
    <property type="gene ID" value="SCUD_0001464301"/>
</dbReference>
<evidence type="ECO:0000256" key="1">
    <source>
        <dbReference type="SAM" id="Phobius"/>
    </source>
</evidence>
<feature type="transmembrane region" description="Helical" evidence="1">
    <location>
        <begin position="21"/>
        <end position="42"/>
    </location>
</feature>
<keyword evidence="1" id="KW-0812">Transmembrane</keyword>
<evidence type="ECO:0000313" key="2">
    <source>
        <dbReference type="WBParaSite" id="SCUD_0001464301-mRNA-1"/>
    </source>
</evidence>
<proteinExistence type="predicted"/>
<keyword evidence="1" id="KW-1133">Transmembrane helix</keyword>
<organism evidence="2">
    <name type="scientific">Schistosoma curassoni</name>
    <dbReference type="NCBI Taxonomy" id="6186"/>
    <lineage>
        <taxon>Eukaryota</taxon>
        <taxon>Metazoa</taxon>
        <taxon>Spiralia</taxon>
        <taxon>Lophotrochozoa</taxon>
        <taxon>Platyhelminthes</taxon>
        <taxon>Trematoda</taxon>
        <taxon>Digenea</taxon>
        <taxon>Strigeidida</taxon>
        <taxon>Schistosomatoidea</taxon>
        <taxon>Schistosomatidae</taxon>
        <taxon>Schistosoma</taxon>
    </lineage>
</organism>
<reference evidence="2" key="1">
    <citation type="submission" date="2016-06" db="UniProtKB">
        <authorList>
            <consortium name="WormBaseParasite"/>
        </authorList>
    </citation>
    <scope>IDENTIFICATION</scope>
</reference>